<keyword evidence="6" id="KW-1185">Reference proteome</keyword>
<dbReference type="KEGG" id="aqu:109580476"/>
<evidence type="ECO:0000313" key="5">
    <source>
        <dbReference type="EnsemblMetazoa" id="Aqu2.1.38537_001"/>
    </source>
</evidence>
<evidence type="ECO:0000256" key="3">
    <source>
        <dbReference type="SAM" id="MobiDB-lite"/>
    </source>
</evidence>
<evidence type="ECO:0000313" key="6">
    <source>
        <dbReference type="Proteomes" id="UP000007879"/>
    </source>
</evidence>
<dbReference type="Pfam" id="PF00778">
    <property type="entry name" value="DIX"/>
    <property type="match status" value="1"/>
</dbReference>
<dbReference type="InterPro" id="IPR001158">
    <property type="entry name" value="DIX"/>
</dbReference>
<dbReference type="GO" id="GO:0090090">
    <property type="term" value="P:negative regulation of canonical Wnt signaling pathway"/>
    <property type="evidence" value="ECO:0007669"/>
    <property type="project" value="InterPro"/>
</dbReference>
<name>A0A1X7VGB6_AMPQE</name>
<dbReference type="InterPro" id="IPR038207">
    <property type="entry name" value="DIX_dom_sf"/>
</dbReference>
<dbReference type="GO" id="GO:0048468">
    <property type="term" value="P:cell development"/>
    <property type="evidence" value="ECO:0007669"/>
    <property type="project" value="TreeGrafter"/>
</dbReference>
<feature type="region of interest" description="Disordered" evidence="3">
    <location>
        <begin position="262"/>
        <end position="314"/>
    </location>
</feature>
<dbReference type="GO" id="GO:0019901">
    <property type="term" value="F:protein kinase binding"/>
    <property type="evidence" value="ECO:0007669"/>
    <property type="project" value="TreeGrafter"/>
</dbReference>
<dbReference type="PROSITE" id="PS50841">
    <property type="entry name" value="DIX"/>
    <property type="match status" value="1"/>
</dbReference>
<dbReference type="GO" id="GO:0032436">
    <property type="term" value="P:positive regulation of proteasomal ubiquitin-dependent protein catabolic process"/>
    <property type="evidence" value="ECO:0007669"/>
    <property type="project" value="TreeGrafter"/>
</dbReference>
<dbReference type="GO" id="GO:0060090">
    <property type="term" value="F:molecular adaptor activity"/>
    <property type="evidence" value="ECO:0007669"/>
    <property type="project" value="TreeGrafter"/>
</dbReference>
<dbReference type="InParanoid" id="A0A1X7VGB6"/>
<feature type="compositionally biased region" description="Low complexity" evidence="3">
    <location>
        <begin position="275"/>
        <end position="290"/>
    </location>
</feature>
<evidence type="ECO:0000259" key="4">
    <source>
        <dbReference type="PROSITE" id="PS50841"/>
    </source>
</evidence>
<gene>
    <name evidence="5" type="primary">109580476</name>
</gene>
<feature type="domain" description="DIX" evidence="4">
    <location>
        <begin position="342"/>
        <end position="426"/>
    </location>
</feature>
<dbReference type="InterPro" id="IPR029071">
    <property type="entry name" value="Ubiquitin-like_domsf"/>
</dbReference>
<dbReference type="AlphaFoldDB" id="A0A1X7VGB6"/>
<dbReference type="GO" id="GO:0005886">
    <property type="term" value="C:plasma membrane"/>
    <property type="evidence" value="ECO:0007669"/>
    <property type="project" value="TreeGrafter"/>
</dbReference>
<dbReference type="STRING" id="400682.A0A1X7VGB6"/>
<feature type="compositionally biased region" description="Basic residues" evidence="3">
    <location>
        <begin position="291"/>
        <end position="303"/>
    </location>
</feature>
<dbReference type="SMART" id="SM00021">
    <property type="entry name" value="DAX"/>
    <property type="match status" value="1"/>
</dbReference>
<proteinExistence type="predicted"/>
<dbReference type="OrthoDB" id="10007451at2759"/>
<dbReference type="EnsemblMetazoa" id="Aqu2.1.38537_001">
    <property type="protein sequence ID" value="Aqu2.1.38537_001"/>
    <property type="gene ID" value="Aqu2.1.38537"/>
</dbReference>
<sequence length="428" mass="47244">MASSDPELALEEALRRIQGDHSNESEPEDTSSTVSSTEEIPTDYSRRDTSIVGQSVASAGVRLLCMPPRSGSVRQSSSAEAGGPGATRSQTVRTAFLPPRSSRRAQTVNNSKDSILTQTDFSQMVYEKLESVARERHQLKLRAQTLARQLGKPIKDIMSLDWSDAPDSNRKFISLSPEEKSTTTNQREPSCSDSGLGFSYLGQSYSDLRSMDEQQDCLLNQSTCSSKHSYHSSLEYNSIVPPVVGPSPDGPRHITTSITQHYHHPPSLSIPDFTSPVPSSSSSFYSGSLHHQPHHSRHQHPSHRSSPLPYHTVHPLSSAPQSLLPVGTNSTAATPLPLPPPSQSLLVAYTIDTSKNTFAKRINLVAPVLTLRQFKDDIFARKGSYRYFFKKYCEELSDVILEEATEDMQVLPLYNGSIVGHVEKIERD</sequence>
<dbReference type="PANTHER" id="PTHR46102">
    <property type="entry name" value="AXIN"/>
    <property type="match status" value="1"/>
</dbReference>
<feature type="region of interest" description="Disordered" evidence="3">
    <location>
        <begin position="171"/>
        <end position="193"/>
    </location>
</feature>
<dbReference type="InterPro" id="IPR043581">
    <property type="entry name" value="Axin-like"/>
</dbReference>
<feature type="compositionally biased region" description="Polar residues" evidence="3">
    <location>
        <begin position="182"/>
        <end position="193"/>
    </location>
</feature>
<protein>
    <recommendedName>
        <fullName evidence="4">DIX domain-containing protein</fullName>
    </recommendedName>
</protein>
<dbReference type="GO" id="GO:0030877">
    <property type="term" value="C:beta-catenin destruction complex"/>
    <property type="evidence" value="ECO:0007669"/>
    <property type="project" value="TreeGrafter"/>
</dbReference>
<dbReference type="Gene3D" id="2.40.240.130">
    <property type="match status" value="1"/>
</dbReference>
<feature type="compositionally biased region" description="Basic and acidic residues" evidence="3">
    <location>
        <begin position="12"/>
        <end position="24"/>
    </location>
</feature>
<feature type="region of interest" description="Disordered" evidence="3">
    <location>
        <begin position="67"/>
        <end position="91"/>
    </location>
</feature>
<dbReference type="GO" id="GO:0016055">
    <property type="term" value="P:Wnt signaling pathway"/>
    <property type="evidence" value="ECO:0007669"/>
    <property type="project" value="UniProtKB-KW"/>
</dbReference>
<dbReference type="GO" id="GO:0005634">
    <property type="term" value="C:nucleus"/>
    <property type="evidence" value="ECO:0007669"/>
    <property type="project" value="TreeGrafter"/>
</dbReference>
<feature type="compositionally biased region" description="Low complexity" evidence="3">
    <location>
        <begin position="30"/>
        <end position="39"/>
    </location>
</feature>
<evidence type="ECO:0000256" key="2">
    <source>
        <dbReference type="PROSITE-ProRule" id="PRU00069"/>
    </source>
</evidence>
<dbReference type="EnsemblMetazoa" id="XM_019993695.1">
    <property type="protein sequence ID" value="XP_019849254.1"/>
    <property type="gene ID" value="LOC109580476"/>
</dbReference>
<reference evidence="5" key="2">
    <citation type="submission" date="2017-05" db="UniProtKB">
        <authorList>
            <consortium name="EnsemblMetazoa"/>
        </authorList>
    </citation>
    <scope>IDENTIFICATION</scope>
</reference>
<dbReference type="PANTHER" id="PTHR46102:SF2">
    <property type="entry name" value="AXIN"/>
    <property type="match status" value="1"/>
</dbReference>
<organism evidence="5">
    <name type="scientific">Amphimedon queenslandica</name>
    <name type="common">Sponge</name>
    <dbReference type="NCBI Taxonomy" id="400682"/>
    <lineage>
        <taxon>Eukaryota</taxon>
        <taxon>Metazoa</taxon>
        <taxon>Porifera</taxon>
        <taxon>Demospongiae</taxon>
        <taxon>Heteroscleromorpha</taxon>
        <taxon>Haplosclerida</taxon>
        <taxon>Niphatidae</taxon>
        <taxon>Amphimedon</taxon>
    </lineage>
</organism>
<dbReference type="GO" id="GO:0008013">
    <property type="term" value="F:beta-catenin binding"/>
    <property type="evidence" value="ECO:0007669"/>
    <property type="project" value="TreeGrafter"/>
</dbReference>
<dbReference type="SUPFAM" id="SSF54236">
    <property type="entry name" value="Ubiquitin-like"/>
    <property type="match status" value="1"/>
</dbReference>
<dbReference type="GO" id="GO:0031625">
    <property type="term" value="F:ubiquitin protein ligase binding"/>
    <property type="evidence" value="ECO:0007669"/>
    <property type="project" value="TreeGrafter"/>
</dbReference>
<keyword evidence="1 2" id="KW-0879">Wnt signaling pathway</keyword>
<reference evidence="6" key="1">
    <citation type="journal article" date="2010" name="Nature">
        <title>The Amphimedon queenslandica genome and the evolution of animal complexity.</title>
        <authorList>
            <person name="Srivastava M."/>
            <person name="Simakov O."/>
            <person name="Chapman J."/>
            <person name="Fahey B."/>
            <person name="Gauthier M.E."/>
            <person name="Mitros T."/>
            <person name="Richards G.S."/>
            <person name="Conaco C."/>
            <person name="Dacre M."/>
            <person name="Hellsten U."/>
            <person name="Larroux C."/>
            <person name="Putnam N.H."/>
            <person name="Stanke M."/>
            <person name="Adamska M."/>
            <person name="Darling A."/>
            <person name="Degnan S.M."/>
            <person name="Oakley T.H."/>
            <person name="Plachetzki D.C."/>
            <person name="Zhai Y."/>
            <person name="Adamski M."/>
            <person name="Calcino A."/>
            <person name="Cummins S.F."/>
            <person name="Goodstein D.M."/>
            <person name="Harris C."/>
            <person name="Jackson D.J."/>
            <person name="Leys S.P."/>
            <person name="Shu S."/>
            <person name="Woodcroft B.J."/>
            <person name="Vervoort M."/>
            <person name="Kosik K.S."/>
            <person name="Manning G."/>
            <person name="Degnan B.M."/>
            <person name="Rokhsar D.S."/>
        </authorList>
    </citation>
    <scope>NUCLEOTIDE SEQUENCE [LARGE SCALE GENOMIC DNA]</scope>
</reference>
<accession>A0A1X7VGB6</accession>
<feature type="region of interest" description="Disordered" evidence="3">
    <location>
        <begin position="1"/>
        <end position="51"/>
    </location>
</feature>
<dbReference type="Proteomes" id="UP000007879">
    <property type="component" value="Unassembled WGS sequence"/>
</dbReference>
<evidence type="ECO:0000256" key="1">
    <source>
        <dbReference type="ARBA" id="ARBA00022687"/>
    </source>
</evidence>